<dbReference type="PROSITE" id="PS51471">
    <property type="entry name" value="FE2OG_OXY"/>
    <property type="match status" value="1"/>
</dbReference>
<evidence type="ECO:0000256" key="1">
    <source>
        <dbReference type="SAM" id="MobiDB-lite"/>
    </source>
</evidence>
<dbReference type="InterPro" id="IPR005123">
    <property type="entry name" value="Oxoglu/Fe-dep_dioxygenase_dom"/>
</dbReference>
<feature type="domain" description="Fe2OG dioxygenase" evidence="2">
    <location>
        <begin position="161"/>
        <end position="265"/>
    </location>
</feature>
<proteinExistence type="predicted"/>
<dbReference type="AlphaFoldDB" id="A0A6G0QAP1"/>
<evidence type="ECO:0000259" key="2">
    <source>
        <dbReference type="PROSITE" id="PS51471"/>
    </source>
</evidence>
<dbReference type="Proteomes" id="UP000486351">
    <property type="component" value="Unassembled WGS sequence"/>
</dbReference>
<name>A0A6G0QAP1_9STRA</name>
<accession>A0A6G0QAP1</accession>
<evidence type="ECO:0000313" key="3">
    <source>
        <dbReference type="EMBL" id="KAE9278315.1"/>
    </source>
</evidence>
<feature type="region of interest" description="Disordered" evidence="1">
    <location>
        <begin position="1"/>
        <end position="46"/>
    </location>
</feature>
<sequence>MAWTARRKSKDSDDVETHSSDEEEELGPLLGKWPFGGKGKSSDVPVPEGATCKKINRILAQAGTHAGEFTFGGVADTLPAVPGLFVDGVGQIPVPLTEDYATKLIDKCEKSPYGHNFDTKMDDSVRNSWQLQRDRVKFKNPLWQSGVDKLTQVIAERLGYKSVSMECKLYKLLVYGEGEHFLKHQDTEKEDGMVATLVVQLPSTHEGGDLIIYRGGEVKHRHDFGKKDGTAAYLPHYAVHYADAEHALEKVTKGYRVVLVYSLCLPLAMRHLKRDHDKLMSEELADAISTVGPDKELFALLLAHEYTEKSIGDLGSGALKGIDRARFVALEEANAAVPVDKKLQFYIAQVTHESEYYGNEGYEPAGWEEYSRKNTVTWFSTSGQRFGPKKLKVKKMNFLNPGYETYYELWRTHGSSKMEGFMGNEGPSMNTKYSRYAIVAWPAAHGVENALKFINAEAAIGALENQKPVNAAALGEFMNKIVPKLEKERGKSRPISTEFCCVLCELLVDAGDAALVNLFFNKCFSMLFARLQSEETVVPILVKMLRSLSWNDVGQACLESLGQLGEVKTMTMALQVADGLDDGTSAKNALMQLALENAVKLSDTVIIAPVHGRMLWTWVIRSDDSRAFDMLANKVKNMDPRSMGPPTEAFTQCLTDIDPLGDKFAALKAIADKRSAWLESQIQQLDKPFSWEMPGAEFPDNAKVEAFLRGPDTSMTTKEVCSFKKLRDAQNYVAKWMRASQGEASYVMEATEENGAAFVTITKTKGWASSREKLLQQYKAELNILAKCFADAVTSNSRKRARPGQ</sequence>
<organism evidence="3 4">
    <name type="scientific">Phytophthora fragariae</name>
    <dbReference type="NCBI Taxonomy" id="53985"/>
    <lineage>
        <taxon>Eukaryota</taxon>
        <taxon>Sar</taxon>
        <taxon>Stramenopiles</taxon>
        <taxon>Oomycota</taxon>
        <taxon>Peronosporomycetes</taxon>
        <taxon>Peronosporales</taxon>
        <taxon>Peronosporaceae</taxon>
        <taxon>Phytophthora</taxon>
    </lineage>
</organism>
<dbReference type="PANTHER" id="PTHR33099">
    <property type="entry name" value="FE2OG DIOXYGENASE DOMAIN-CONTAINING PROTEIN"/>
    <property type="match status" value="1"/>
</dbReference>
<dbReference type="InterPro" id="IPR044862">
    <property type="entry name" value="Pro_4_hyd_alph_FE2OG_OXY"/>
</dbReference>
<comment type="caution">
    <text evidence="3">The sequence shown here is derived from an EMBL/GenBank/DDBJ whole genome shotgun (WGS) entry which is preliminary data.</text>
</comment>
<dbReference type="Gene3D" id="2.60.120.620">
    <property type="entry name" value="q2cbj1_9rhob like domain"/>
    <property type="match status" value="1"/>
</dbReference>
<protein>
    <recommendedName>
        <fullName evidence="2">Fe2OG dioxygenase domain-containing protein</fullName>
    </recommendedName>
</protein>
<dbReference type="PANTHER" id="PTHR33099:SF7">
    <property type="entry name" value="MYND-TYPE DOMAIN-CONTAINING PROTEIN"/>
    <property type="match status" value="1"/>
</dbReference>
<dbReference type="EMBL" id="QXFY01004312">
    <property type="protein sequence ID" value="KAE9278315.1"/>
    <property type="molecule type" value="Genomic_DNA"/>
</dbReference>
<reference evidence="3 4" key="1">
    <citation type="submission" date="2018-09" db="EMBL/GenBank/DDBJ databases">
        <title>Genomic investigation of the strawberry pathogen Phytophthora fragariae indicates pathogenicity is determined by transcriptional variation in three key races.</title>
        <authorList>
            <person name="Adams T.M."/>
            <person name="Armitage A.D."/>
            <person name="Sobczyk M.K."/>
            <person name="Bates H.J."/>
            <person name="Dunwell J.M."/>
            <person name="Nellist C.F."/>
            <person name="Harrison R.J."/>
        </authorList>
    </citation>
    <scope>NUCLEOTIDE SEQUENCE [LARGE SCALE GENOMIC DNA]</scope>
    <source>
        <strain evidence="3 4">NOV-77</strain>
    </source>
</reference>
<gene>
    <name evidence="3" type="ORF">PF008_g28644</name>
</gene>
<evidence type="ECO:0000313" key="4">
    <source>
        <dbReference type="Proteomes" id="UP000486351"/>
    </source>
</evidence>
<dbReference type="Pfam" id="PF13640">
    <property type="entry name" value="2OG-FeII_Oxy_3"/>
    <property type="match status" value="1"/>
</dbReference>
<feature type="compositionally biased region" description="Basic and acidic residues" evidence="1">
    <location>
        <begin position="10"/>
        <end position="20"/>
    </location>
</feature>